<proteinExistence type="predicted"/>
<dbReference type="Proteomes" id="UP000197003">
    <property type="component" value="Chromosome"/>
</dbReference>
<organism evidence="1 2">
    <name type="scientific">Bdellovibrio bacteriovorus</name>
    <dbReference type="NCBI Taxonomy" id="959"/>
    <lineage>
        <taxon>Bacteria</taxon>
        <taxon>Pseudomonadati</taxon>
        <taxon>Bdellovibrionota</taxon>
        <taxon>Bdellovibrionia</taxon>
        <taxon>Bdellovibrionales</taxon>
        <taxon>Pseudobdellovibrionaceae</taxon>
        <taxon>Bdellovibrio</taxon>
    </lineage>
</organism>
<dbReference type="OrthoDB" id="5290542at2"/>
<evidence type="ECO:0000313" key="1">
    <source>
        <dbReference type="EMBL" id="ASD65346.1"/>
    </source>
</evidence>
<name>A0A1Z3ND09_BDEBC</name>
<protein>
    <submittedName>
        <fullName evidence="1">Uncharacterized protein</fullName>
    </submittedName>
</protein>
<sequence>MMLTSLTTQANSFLEERETYARGIMVATDTRDQADCQRTRDQIRTFMPLEEDLCAVDELNPISVVVMTIPIDEWDFMGEVDSSRRAERSARDSNVGFVRGGRTSLLFLLPSARESNNMIRVAVRRDAATVAQVRVSDLSMLQEIKRGHTFVHFILRNIPRHLSDEDREASDRIIRRVRLRSSSIEGMAKEKSILQSLNIVDNINTSINEPASPDRFEMGFFLPEGLCLSLKKCLNSEDDDSFFPLSLGFSFKIRF</sequence>
<accession>A0A1Z3ND09</accession>
<evidence type="ECO:0000313" key="2">
    <source>
        <dbReference type="Proteomes" id="UP000197003"/>
    </source>
</evidence>
<dbReference type="EMBL" id="CP020946">
    <property type="protein sequence ID" value="ASD65346.1"/>
    <property type="molecule type" value="Genomic_DNA"/>
</dbReference>
<gene>
    <name evidence="1" type="ORF">B9G79_00585</name>
</gene>
<reference evidence="1 2" key="1">
    <citation type="submission" date="2017-04" db="EMBL/GenBank/DDBJ databases">
        <title>Whole genome sequence of Bdellovibrio bacteriovorus strain SSB218315.</title>
        <authorList>
            <person name="Oyedara O."/>
            <person name="Rodriguez-Perez M.A."/>
        </authorList>
    </citation>
    <scope>NUCLEOTIDE SEQUENCE [LARGE SCALE GENOMIC DNA]</scope>
    <source>
        <strain evidence="1 2">SSB218315</strain>
    </source>
</reference>
<dbReference type="AlphaFoldDB" id="A0A1Z3ND09"/>